<accession>A0A1V3NJA9</accession>
<dbReference type="GO" id="GO:0016020">
    <property type="term" value="C:membrane"/>
    <property type="evidence" value="ECO:0007669"/>
    <property type="project" value="UniProtKB-SubCell"/>
</dbReference>
<protein>
    <recommendedName>
        <fullName evidence="8">DoxX family protein</fullName>
    </recommendedName>
</protein>
<evidence type="ECO:0008006" key="8">
    <source>
        <dbReference type="Google" id="ProtNLM"/>
    </source>
</evidence>
<name>A0A1V3NJA9_9GAMM</name>
<comment type="caution">
    <text evidence="6">The sequence shown here is derived from an EMBL/GenBank/DDBJ whole genome shotgun (WGS) entry which is preliminary data.</text>
</comment>
<keyword evidence="7" id="KW-1185">Reference proteome</keyword>
<reference evidence="6 7" key="1">
    <citation type="submission" date="2017-02" db="EMBL/GenBank/DDBJ databases">
        <title>Genomic diversity within the haloalkaliphilic genus Thioalkalivibrio.</title>
        <authorList>
            <person name="Ahn A.-C."/>
            <person name="Meier-Kolthoff J."/>
            <person name="Overmars L."/>
            <person name="Richter M."/>
            <person name="Woyke T."/>
            <person name="Sorokin D.Y."/>
            <person name="Muyzer G."/>
        </authorList>
    </citation>
    <scope>NUCLEOTIDE SEQUENCE [LARGE SCALE GENOMIC DNA]</scope>
    <source>
        <strain evidence="6 7">ALJD</strain>
    </source>
</reference>
<comment type="subcellular location">
    <subcellularLocation>
        <location evidence="1">Membrane</location>
        <topology evidence="1">Multi-pass membrane protein</topology>
    </subcellularLocation>
</comment>
<dbReference type="InterPro" id="IPR032808">
    <property type="entry name" value="DoxX"/>
</dbReference>
<evidence type="ECO:0000256" key="4">
    <source>
        <dbReference type="ARBA" id="ARBA00023136"/>
    </source>
</evidence>
<keyword evidence="2 5" id="KW-0812">Transmembrane</keyword>
<dbReference type="Pfam" id="PF13564">
    <property type="entry name" value="DoxX_2"/>
    <property type="match status" value="1"/>
</dbReference>
<feature type="transmembrane region" description="Helical" evidence="5">
    <location>
        <begin position="66"/>
        <end position="83"/>
    </location>
</feature>
<evidence type="ECO:0000256" key="2">
    <source>
        <dbReference type="ARBA" id="ARBA00022692"/>
    </source>
</evidence>
<dbReference type="RefSeq" id="WP_077278430.1">
    <property type="nucleotide sequence ID" value="NZ_MVBK01000040.1"/>
</dbReference>
<dbReference type="STRING" id="108003.B1C78_06965"/>
<evidence type="ECO:0000256" key="1">
    <source>
        <dbReference type="ARBA" id="ARBA00004141"/>
    </source>
</evidence>
<evidence type="ECO:0000313" key="7">
    <source>
        <dbReference type="Proteomes" id="UP000189462"/>
    </source>
</evidence>
<keyword evidence="3 5" id="KW-1133">Transmembrane helix</keyword>
<dbReference type="EMBL" id="MVBK01000040">
    <property type="protein sequence ID" value="OOG25151.1"/>
    <property type="molecule type" value="Genomic_DNA"/>
</dbReference>
<sequence length="122" mass="13028">MNDNATRIVSWILALIFLLSGGAKLAGLEFEIEAFTRWGYPLWFMYLAGTLEVAGGIALLVPRISALASAGLVAFMIGAVATHVVHAEWAMLVVALVIMLTAAWRAWAGTSEILALRAALLS</sequence>
<keyword evidence="4 5" id="KW-0472">Membrane</keyword>
<gene>
    <name evidence="6" type="ORF">B1C78_06965</name>
</gene>
<dbReference type="AlphaFoldDB" id="A0A1V3NJA9"/>
<proteinExistence type="predicted"/>
<evidence type="ECO:0000256" key="5">
    <source>
        <dbReference type="SAM" id="Phobius"/>
    </source>
</evidence>
<evidence type="ECO:0000313" key="6">
    <source>
        <dbReference type="EMBL" id="OOG25151.1"/>
    </source>
</evidence>
<feature type="transmembrane region" description="Helical" evidence="5">
    <location>
        <begin position="89"/>
        <end position="107"/>
    </location>
</feature>
<feature type="transmembrane region" description="Helical" evidence="5">
    <location>
        <begin position="43"/>
        <end position="61"/>
    </location>
</feature>
<dbReference type="Proteomes" id="UP000189462">
    <property type="component" value="Unassembled WGS sequence"/>
</dbReference>
<organism evidence="6 7">
    <name type="scientific">Thioalkalivibrio denitrificans</name>
    <dbReference type="NCBI Taxonomy" id="108003"/>
    <lineage>
        <taxon>Bacteria</taxon>
        <taxon>Pseudomonadati</taxon>
        <taxon>Pseudomonadota</taxon>
        <taxon>Gammaproteobacteria</taxon>
        <taxon>Chromatiales</taxon>
        <taxon>Ectothiorhodospiraceae</taxon>
        <taxon>Thioalkalivibrio</taxon>
    </lineage>
</organism>
<dbReference type="OrthoDB" id="795468at2"/>
<evidence type="ECO:0000256" key="3">
    <source>
        <dbReference type="ARBA" id="ARBA00022989"/>
    </source>
</evidence>